<reference evidence="2 3" key="1">
    <citation type="journal article" date="2018" name="Sci. Rep.">
        <title>Genomic signatures of local adaptation to the degree of environmental predictability in rotifers.</title>
        <authorList>
            <person name="Franch-Gras L."/>
            <person name="Hahn C."/>
            <person name="Garcia-Roger E.M."/>
            <person name="Carmona M.J."/>
            <person name="Serra M."/>
            <person name="Gomez A."/>
        </authorList>
    </citation>
    <scope>NUCLEOTIDE SEQUENCE [LARGE SCALE GENOMIC DNA]</scope>
    <source>
        <strain evidence="2">HYR1</strain>
    </source>
</reference>
<dbReference type="AlphaFoldDB" id="A0A3M7S7U1"/>
<comment type="caution">
    <text evidence="2">The sequence shown here is derived from an EMBL/GenBank/DDBJ whole genome shotgun (WGS) entry which is preliminary data.</text>
</comment>
<protein>
    <submittedName>
        <fullName evidence="2">Uncharacterized protein</fullName>
    </submittedName>
</protein>
<keyword evidence="1" id="KW-1133">Transmembrane helix</keyword>
<sequence>MNRSDEEFSDSLFAVSDFIPSDFVFSFFEFYCEILIRERFWIKIDSMDFINKNCYCLFKILVLVFFYQVPLLEKFYLFINEIFCGKTSGLLLGESYNKIFLLKILVIVKLKLWTKSAIRHLIFDSNFFGKSSEDACIYDERHF</sequence>
<keyword evidence="3" id="KW-1185">Reference proteome</keyword>
<accession>A0A3M7S7U1</accession>
<keyword evidence="1" id="KW-0472">Membrane</keyword>
<organism evidence="2 3">
    <name type="scientific">Brachionus plicatilis</name>
    <name type="common">Marine rotifer</name>
    <name type="synonym">Brachionus muelleri</name>
    <dbReference type="NCBI Taxonomy" id="10195"/>
    <lineage>
        <taxon>Eukaryota</taxon>
        <taxon>Metazoa</taxon>
        <taxon>Spiralia</taxon>
        <taxon>Gnathifera</taxon>
        <taxon>Rotifera</taxon>
        <taxon>Eurotatoria</taxon>
        <taxon>Monogononta</taxon>
        <taxon>Pseudotrocha</taxon>
        <taxon>Ploima</taxon>
        <taxon>Brachionidae</taxon>
        <taxon>Brachionus</taxon>
    </lineage>
</organism>
<keyword evidence="1" id="KW-0812">Transmembrane</keyword>
<dbReference type="EMBL" id="REGN01001893">
    <property type="protein sequence ID" value="RNA31832.1"/>
    <property type="molecule type" value="Genomic_DNA"/>
</dbReference>
<gene>
    <name evidence="2" type="ORF">BpHYR1_039653</name>
</gene>
<feature type="transmembrane region" description="Helical" evidence="1">
    <location>
        <begin position="53"/>
        <end position="69"/>
    </location>
</feature>
<dbReference type="Proteomes" id="UP000276133">
    <property type="component" value="Unassembled WGS sequence"/>
</dbReference>
<evidence type="ECO:0000256" key="1">
    <source>
        <dbReference type="SAM" id="Phobius"/>
    </source>
</evidence>
<evidence type="ECO:0000313" key="3">
    <source>
        <dbReference type="Proteomes" id="UP000276133"/>
    </source>
</evidence>
<proteinExistence type="predicted"/>
<evidence type="ECO:0000313" key="2">
    <source>
        <dbReference type="EMBL" id="RNA31832.1"/>
    </source>
</evidence>
<name>A0A3M7S7U1_BRAPC</name>